<dbReference type="Gene3D" id="3.30.565.10">
    <property type="entry name" value="Histidine kinase-like ATPase, C-terminal domain"/>
    <property type="match status" value="1"/>
</dbReference>
<dbReference type="GO" id="GO:0005524">
    <property type="term" value="F:ATP binding"/>
    <property type="evidence" value="ECO:0007669"/>
    <property type="project" value="UniProtKB-KW"/>
</dbReference>
<evidence type="ECO:0000313" key="12">
    <source>
        <dbReference type="EMBL" id="AVR87490.1"/>
    </source>
</evidence>
<proteinExistence type="predicted"/>
<evidence type="ECO:0000256" key="4">
    <source>
        <dbReference type="ARBA" id="ARBA00022475"/>
    </source>
</evidence>
<dbReference type="SMART" id="SM00387">
    <property type="entry name" value="HATPase_c"/>
    <property type="match status" value="1"/>
</dbReference>
<dbReference type="Gene3D" id="1.10.287.130">
    <property type="match status" value="1"/>
</dbReference>
<dbReference type="InterPro" id="IPR003661">
    <property type="entry name" value="HisK_dim/P_dom"/>
</dbReference>
<dbReference type="EC" id="2.7.13.3" evidence="3"/>
<feature type="region of interest" description="Disordered" evidence="9">
    <location>
        <begin position="1"/>
        <end position="24"/>
    </location>
</feature>
<comment type="subcellular location">
    <subcellularLocation>
        <location evidence="2">Cell membrane</location>
        <topology evidence="2">Multi-pass membrane protein</topology>
    </subcellularLocation>
</comment>
<dbReference type="PANTHER" id="PTHR44936">
    <property type="entry name" value="SENSOR PROTEIN CREC"/>
    <property type="match status" value="1"/>
</dbReference>
<sequence length="437" mass="45854">MKLFPQPDPIPEVPAAASPEPSSSAVRTDRNRLLQLRWASLLAMAAIASIIFPWLAPAQARAPLAGVTLSLLAVNLALQAGAARWLVGRWGAFLQLVIDLAAWGGFLYFAGGVTNPAIALLLPVVAVGASILPAAQAWLLAALAVGVYSLLWTFHQPVVLADAELAMHWHLAGMWISFGFSAATMVWFIVRLNTELGRREDELAVANAARARDAYVVGLGKLAAGAAHRLGTPLGTLCILSDELLRRSDLAAEVREDLELMRAQVGHCRDILNGLAREAGQPRAQEGGVVGVPAWVEQVVGRWQRLRPGAAVTVEAGEDGVRSAIVADASLGEALHNLVDNAANANARSAVPDAAVELRICVEGADVVVEVADRGPGIEPVQAARAVPPGAHGEGMGVGLILAQAALESHGGRLEFRPRPGGGTIACLRIPARRTCT</sequence>
<feature type="transmembrane region" description="Helical" evidence="10">
    <location>
        <begin position="137"/>
        <end position="155"/>
    </location>
</feature>
<dbReference type="EMBL" id="CP028339">
    <property type="protein sequence ID" value="AVR87490.1"/>
    <property type="molecule type" value="Genomic_DNA"/>
</dbReference>
<dbReference type="Pfam" id="PF02518">
    <property type="entry name" value="HATPase_c"/>
    <property type="match status" value="1"/>
</dbReference>
<dbReference type="Proteomes" id="UP000241885">
    <property type="component" value="Chromosome"/>
</dbReference>
<keyword evidence="10" id="KW-0812">Transmembrane</keyword>
<keyword evidence="7 12" id="KW-0418">Kinase</keyword>
<feature type="transmembrane region" description="Helical" evidence="10">
    <location>
        <begin position="62"/>
        <end position="78"/>
    </location>
</feature>
<keyword evidence="10" id="KW-1133">Transmembrane helix</keyword>
<evidence type="ECO:0000256" key="3">
    <source>
        <dbReference type="ARBA" id="ARBA00012438"/>
    </source>
</evidence>
<evidence type="ECO:0000256" key="7">
    <source>
        <dbReference type="ARBA" id="ARBA00022777"/>
    </source>
</evidence>
<evidence type="ECO:0000256" key="1">
    <source>
        <dbReference type="ARBA" id="ARBA00000085"/>
    </source>
</evidence>
<evidence type="ECO:0000256" key="5">
    <source>
        <dbReference type="ARBA" id="ARBA00022679"/>
    </source>
</evidence>
<keyword evidence="10" id="KW-0472">Membrane</keyword>
<dbReference type="AlphaFoldDB" id="A0A2R4BJH9"/>
<comment type="catalytic activity">
    <reaction evidence="1">
        <text>ATP + protein L-histidine = ADP + protein N-phospho-L-histidine.</text>
        <dbReference type="EC" id="2.7.13.3"/>
    </reaction>
</comment>
<name>A0A2R4BJH9_THAAR</name>
<evidence type="ECO:0000256" key="2">
    <source>
        <dbReference type="ARBA" id="ARBA00004651"/>
    </source>
</evidence>
<dbReference type="InterPro" id="IPR003594">
    <property type="entry name" value="HATPase_dom"/>
</dbReference>
<dbReference type="KEGG" id="tak:Tharo_0546"/>
<feature type="domain" description="Histidine kinase" evidence="11">
    <location>
        <begin position="225"/>
        <end position="434"/>
    </location>
</feature>
<evidence type="ECO:0000256" key="8">
    <source>
        <dbReference type="ARBA" id="ARBA00022840"/>
    </source>
</evidence>
<keyword evidence="6" id="KW-0547">Nucleotide-binding</keyword>
<dbReference type="RefSeq" id="WP_107219904.1">
    <property type="nucleotide sequence ID" value="NZ_CP028339.1"/>
</dbReference>
<dbReference type="InterPro" id="IPR036890">
    <property type="entry name" value="HATPase_C_sf"/>
</dbReference>
<feature type="transmembrane region" description="Helical" evidence="10">
    <location>
        <begin position="36"/>
        <end position="56"/>
    </location>
</feature>
<keyword evidence="13" id="KW-1185">Reference proteome</keyword>
<protein>
    <recommendedName>
        <fullName evidence="3">histidine kinase</fullName>
        <ecNumber evidence="3">2.7.13.3</ecNumber>
    </recommendedName>
</protein>
<dbReference type="SUPFAM" id="SSF55874">
    <property type="entry name" value="ATPase domain of HSP90 chaperone/DNA topoisomerase II/histidine kinase"/>
    <property type="match status" value="1"/>
</dbReference>
<organism evidence="12 13">
    <name type="scientific">Thauera aromatica K172</name>
    <dbReference type="NCBI Taxonomy" id="44139"/>
    <lineage>
        <taxon>Bacteria</taxon>
        <taxon>Pseudomonadati</taxon>
        <taxon>Pseudomonadota</taxon>
        <taxon>Betaproteobacteria</taxon>
        <taxon>Rhodocyclales</taxon>
        <taxon>Zoogloeaceae</taxon>
        <taxon>Thauera</taxon>
    </lineage>
</organism>
<dbReference type="GO" id="GO:0000155">
    <property type="term" value="F:phosphorelay sensor kinase activity"/>
    <property type="evidence" value="ECO:0007669"/>
    <property type="project" value="InterPro"/>
</dbReference>
<feature type="transmembrane region" description="Helical" evidence="10">
    <location>
        <begin position="167"/>
        <end position="190"/>
    </location>
</feature>
<evidence type="ECO:0000313" key="13">
    <source>
        <dbReference type="Proteomes" id="UP000241885"/>
    </source>
</evidence>
<gene>
    <name evidence="12" type="ORF">Tharo_0546</name>
</gene>
<dbReference type="PROSITE" id="PS50109">
    <property type="entry name" value="HIS_KIN"/>
    <property type="match status" value="1"/>
</dbReference>
<dbReference type="GO" id="GO:0005886">
    <property type="term" value="C:plasma membrane"/>
    <property type="evidence" value="ECO:0007669"/>
    <property type="project" value="UniProtKB-SubCell"/>
</dbReference>
<dbReference type="PANTHER" id="PTHR44936:SF10">
    <property type="entry name" value="SENSOR PROTEIN RSTB"/>
    <property type="match status" value="1"/>
</dbReference>
<reference evidence="12 13" key="1">
    <citation type="submission" date="2018-03" db="EMBL/GenBank/DDBJ databases">
        <title>Complete genome sequence of Thauera aromatica, a model organism for studying aromatic compound degradation under denitrifying conditions.</title>
        <authorList>
            <person name="Lo H.-Y."/>
            <person name="Goris T."/>
            <person name="Boll M."/>
            <person name="Mueller J.A."/>
        </authorList>
    </citation>
    <scope>NUCLEOTIDE SEQUENCE [LARGE SCALE GENOMIC DNA]</scope>
    <source>
        <strain evidence="12 13">K172</strain>
    </source>
</reference>
<evidence type="ECO:0000259" key="11">
    <source>
        <dbReference type="PROSITE" id="PS50109"/>
    </source>
</evidence>
<keyword evidence="5" id="KW-0808">Transferase</keyword>
<evidence type="ECO:0000256" key="10">
    <source>
        <dbReference type="SAM" id="Phobius"/>
    </source>
</evidence>
<evidence type="ECO:0000256" key="6">
    <source>
        <dbReference type="ARBA" id="ARBA00022741"/>
    </source>
</evidence>
<feature type="compositionally biased region" description="Low complexity" evidence="9">
    <location>
        <begin position="13"/>
        <end position="24"/>
    </location>
</feature>
<dbReference type="SUPFAM" id="SSF47384">
    <property type="entry name" value="Homodimeric domain of signal transducing histidine kinase"/>
    <property type="match status" value="1"/>
</dbReference>
<feature type="compositionally biased region" description="Pro residues" evidence="9">
    <location>
        <begin position="1"/>
        <end position="12"/>
    </location>
</feature>
<dbReference type="CDD" id="cd00082">
    <property type="entry name" value="HisKA"/>
    <property type="match status" value="1"/>
</dbReference>
<keyword evidence="4" id="KW-1003">Cell membrane</keyword>
<keyword evidence="8" id="KW-0067">ATP-binding</keyword>
<dbReference type="InterPro" id="IPR050980">
    <property type="entry name" value="2C_sensor_his_kinase"/>
</dbReference>
<dbReference type="InterPro" id="IPR005467">
    <property type="entry name" value="His_kinase_dom"/>
</dbReference>
<evidence type="ECO:0000256" key="9">
    <source>
        <dbReference type="SAM" id="MobiDB-lite"/>
    </source>
</evidence>
<accession>A0A2R4BJH9</accession>
<dbReference type="InterPro" id="IPR036097">
    <property type="entry name" value="HisK_dim/P_sf"/>
</dbReference>
<dbReference type="OrthoDB" id="9785252at2"/>